<comment type="caution">
    <text evidence="11">The sequence shown here is derived from an EMBL/GenBank/DDBJ whole genome shotgun (WGS) entry which is preliminary data.</text>
</comment>
<feature type="domain" description="Guanylate cyclase" evidence="8">
    <location>
        <begin position="141"/>
        <end position="272"/>
    </location>
</feature>
<dbReference type="GO" id="GO:0046872">
    <property type="term" value="F:metal ion binding"/>
    <property type="evidence" value="ECO:0007669"/>
    <property type="project" value="UniProtKB-KW"/>
</dbReference>
<evidence type="ECO:0000256" key="4">
    <source>
        <dbReference type="ARBA" id="ARBA00022723"/>
    </source>
</evidence>
<dbReference type="PANTHER" id="PTHR43081:SF17">
    <property type="entry name" value="BLL5647 PROTEIN"/>
    <property type="match status" value="1"/>
</dbReference>
<evidence type="ECO:0000259" key="8">
    <source>
        <dbReference type="PROSITE" id="PS50125"/>
    </source>
</evidence>
<dbReference type="GO" id="GO:0005886">
    <property type="term" value="C:plasma membrane"/>
    <property type="evidence" value="ECO:0007669"/>
    <property type="project" value="UniProtKB-SubCell"/>
</dbReference>
<dbReference type="InterPro" id="IPR029787">
    <property type="entry name" value="Nucleotide_cyclase"/>
</dbReference>
<evidence type="ECO:0000256" key="3">
    <source>
        <dbReference type="ARBA" id="ARBA00022714"/>
    </source>
</evidence>
<dbReference type="CDD" id="cd00207">
    <property type="entry name" value="fer2"/>
    <property type="match status" value="1"/>
</dbReference>
<dbReference type="InterPro" id="IPR036922">
    <property type="entry name" value="Rieske_2Fe-2S_sf"/>
</dbReference>
<dbReference type="GO" id="GO:0051537">
    <property type="term" value="F:2 iron, 2 sulfur cluster binding"/>
    <property type="evidence" value="ECO:0007669"/>
    <property type="project" value="UniProtKB-KW"/>
</dbReference>
<evidence type="ECO:0000259" key="10">
    <source>
        <dbReference type="PROSITE" id="PS51296"/>
    </source>
</evidence>
<gene>
    <name evidence="11" type="ORF">GR183_20775</name>
</gene>
<sequence length="478" mass="52542">MVSFCGSASACRMKRREGIRMSRLESRPDNVSFDCEDGESVLSAALRAGLPMANACGGIAKCSTCRIWILNGGENCPEREGAESDLAGKLGFAARIRLACQLRPSGDVTFRRLVLDEMDAVVASQLYRKQPSQTGELKKVAVFFSDIVDFTGHCEEITPYDLMFLLNRYFAQAGEIIEANGGHVSLCIGDGMMALFGADGDKDAPLCAVNAALETLEWIDRAKPFVSTMFNADLEIRIGLHYGEAIVGTVGCPGAERLTAVGPVVNLASRIEEANKEAGTRLLVSKPLFDLVRDKVIEKDFLRVRLRGASERITLYEIGGLTEEAAREVSVRKLNGASRYAGRHWRRIGPAAEIPPGGKRIVEFDDCDIVVFHSDEGYFAFNNACPHLKLPFFDRAGETVHPLRPPEIAIKRDGRLHCRWHHACFDIRSGAILNWCTNLRADGTTAEHEEIGDVSKNRTPLQPLACRVQDGDVWVSVD</sequence>
<evidence type="ECO:0000256" key="1">
    <source>
        <dbReference type="ARBA" id="ARBA00004651"/>
    </source>
</evidence>
<dbReference type="GO" id="GO:0004016">
    <property type="term" value="F:adenylate cyclase activity"/>
    <property type="evidence" value="ECO:0007669"/>
    <property type="project" value="UniProtKB-ARBA"/>
</dbReference>
<dbReference type="PROSITE" id="PS50125">
    <property type="entry name" value="GUANYLATE_CYCLASE_2"/>
    <property type="match status" value="1"/>
</dbReference>
<dbReference type="Gene3D" id="3.30.70.1230">
    <property type="entry name" value="Nucleotide cyclase"/>
    <property type="match status" value="1"/>
</dbReference>
<dbReference type="PROSITE" id="PS51296">
    <property type="entry name" value="RIESKE"/>
    <property type="match status" value="1"/>
</dbReference>
<dbReference type="InterPro" id="IPR012675">
    <property type="entry name" value="Beta-grasp_dom_sf"/>
</dbReference>
<evidence type="ECO:0000256" key="6">
    <source>
        <dbReference type="ARBA" id="ARBA00023014"/>
    </source>
</evidence>
<proteinExistence type="predicted"/>
<dbReference type="AlphaFoldDB" id="A0A7X3S9X7"/>
<dbReference type="Pfam" id="PF00355">
    <property type="entry name" value="Rieske"/>
    <property type="match status" value="1"/>
</dbReference>
<dbReference type="SMART" id="SM00044">
    <property type="entry name" value="CYCc"/>
    <property type="match status" value="1"/>
</dbReference>
<dbReference type="PANTHER" id="PTHR43081">
    <property type="entry name" value="ADENYLATE CYCLASE, TERMINAL-DIFFERENTIATION SPECIFIC-RELATED"/>
    <property type="match status" value="1"/>
</dbReference>
<dbReference type="InterPro" id="IPR017941">
    <property type="entry name" value="Rieske_2Fe-2S"/>
</dbReference>
<protein>
    <submittedName>
        <fullName evidence="11">2Fe-2S iron-sulfur cluster binding domain-containing protein</fullName>
    </submittedName>
</protein>
<evidence type="ECO:0000259" key="9">
    <source>
        <dbReference type="PROSITE" id="PS51085"/>
    </source>
</evidence>
<dbReference type="InterPro" id="IPR050697">
    <property type="entry name" value="Adenylyl/Guanylyl_Cyclase_3/4"/>
</dbReference>
<keyword evidence="2" id="KW-1003">Cell membrane</keyword>
<dbReference type="EMBL" id="WUMV01000010">
    <property type="protein sequence ID" value="MXN67348.1"/>
    <property type="molecule type" value="Genomic_DNA"/>
</dbReference>
<evidence type="ECO:0000313" key="11">
    <source>
        <dbReference type="EMBL" id="MXN67348.1"/>
    </source>
</evidence>
<evidence type="ECO:0000256" key="7">
    <source>
        <dbReference type="ARBA" id="ARBA00023136"/>
    </source>
</evidence>
<keyword evidence="7" id="KW-0472">Membrane</keyword>
<dbReference type="CDD" id="cd03467">
    <property type="entry name" value="Rieske"/>
    <property type="match status" value="1"/>
</dbReference>
<feature type="domain" description="2Fe-2S ferredoxin-type" evidence="9">
    <location>
        <begin position="22"/>
        <end position="121"/>
    </location>
</feature>
<dbReference type="InterPro" id="IPR036010">
    <property type="entry name" value="2Fe-2S_ferredoxin-like_sf"/>
</dbReference>
<dbReference type="SUPFAM" id="SSF54292">
    <property type="entry name" value="2Fe-2S ferredoxin-like"/>
    <property type="match status" value="1"/>
</dbReference>
<feature type="domain" description="Rieske" evidence="10">
    <location>
        <begin position="346"/>
        <end position="475"/>
    </location>
</feature>
<dbReference type="GO" id="GO:0006171">
    <property type="term" value="P:cAMP biosynthetic process"/>
    <property type="evidence" value="ECO:0007669"/>
    <property type="project" value="TreeGrafter"/>
</dbReference>
<dbReference type="SUPFAM" id="SSF50022">
    <property type="entry name" value="ISP domain"/>
    <property type="match status" value="1"/>
</dbReference>
<keyword evidence="5" id="KW-0408">Iron</keyword>
<dbReference type="InterPro" id="IPR001041">
    <property type="entry name" value="2Fe-2S_ferredoxin-type"/>
</dbReference>
<dbReference type="Proteomes" id="UP000433101">
    <property type="component" value="Unassembled WGS sequence"/>
</dbReference>
<dbReference type="Gene3D" id="3.10.20.30">
    <property type="match status" value="1"/>
</dbReference>
<dbReference type="SUPFAM" id="SSF55073">
    <property type="entry name" value="Nucleotide cyclase"/>
    <property type="match status" value="1"/>
</dbReference>
<dbReference type="Pfam" id="PF00111">
    <property type="entry name" value="Fer2"/>
    <property type="match status" value="1"/>
</dbReference>
<dbReference type="CDD" id="cd07302">
    <property type="entry name" value="CHD"/>
    <property type="match status" value="1"/>
</dbReference>
<dbReference type="Pfam" id="PF00211">
    <property type="entry name" value="Guanylate_cyc"/>
    <property type="match status" value="1"/>
</dbReference>
<accession>A0A7X3S9X7</accession>
<keyword evidence="4" id="KW-0479">Metal-binding</keyword>
<evidence type="ECO:0000256" key="2">
    <source>
        <dbReference type="ARBA" id="ARBA00022475"/>
    </source>
</evidence>
<dbReference type="GO" id="GO:0035556">
    <property type="term" value="P:intracellular signal transduction"/>
    <property type="evidence" value="ECO:0007669"/>
    <property type="project" value="InterPro"/>
</dbReference>
<comment type="subcellular location">
    <subcellularLocation>
        <location evidence="1">Cell membrane</location>
        <topology evidence="1">Multi-pass membrane protein</topology>
    </subcellularLocation>
</comment>
<dbReference type="InterPro" id="IPR001054">
    <property type="entry name" value="A/G_cyclase"/>
</dbReference>
<keyword evidence="3" id="KW-0001">2Fe-2S</keyword>
<keyword evidence="12" id="KW-1185">Reference proteome</keyword>
<dbReference type="Gene3D" id="2.102.10.10">
    <property type="entry name" value="Rieske [2Fe-2S] iron-sulphur domain"/>
    <property type="match status" value="1"/>
</dbReference>
<evidence type="ECO:0000313" key="12">
    <source>
        <dbReference type="Proteomes" id="UP000433101"/>
    </source>
</evidence>
<organism evidence="11 12">
    <name type="scientific">Stappia sediminis</name>
    <dbReference type="NCBI Taxonomy" id="2692190"/>
    <lineage>
        <taxon>Bacteria</taxon>
        <taxon>Pseudomonadati</taxon>
        <taxon>Pseudomonadota</taxon>
        <taxon>Alphaproteobacteria</taxon>
        <taxon>Hyphomicrobiales</taxon>
        <taxon>Stappiaceae</taxon>
        <taxon>Stappia</taxon>
    </lineage>
</organism>
<keyword evidence="6" id="KW-0411">Iron-sulfur</keyword>
<dbReference type="PROSITE" id="PS51085">
    <property type="entry name" value="2FE2S_FER_2"/>
    <property type="match status" value="1"/>
</dbReference>
<evidence type="ECO:0000256" key="5">
    <source>
        <dbReference type="ARBA" id="ARBA00023004"/>
    </source>
</evidence>
<name>A0A7X3S9X7_9HYPH</name>
<reference evidence="11 12" key="1">
    <citation type="submission" date="2019-12" db="EMBL/GenBank/DDBJ databases">
        <authorList>
            <person name="Li M."/>
        </authorList>
    </citation>
    <scope>NUCLEOTIDE SEQUENCE [LARGE SCALE GENOMIC DNA]</scope>
    <source>
        <strain evidence="11 12">GBMRC 2046</strain>
    </source>
</reference>